<dbReference type="GeneID" id="8236638"/>
<dbReference type="InParanoid" id="E0VFU0"/>
<dbReference type="STRING" id="121224.E0VFU0"/>
<sequence>MNNLRKLYKETLILSDAKNLILKRGYKFNVDVPWVKPEKKPFYHPDKTGDLKSFELPESSCFRLNVEKSEEFKRGKVKASLTNILKERYATLKKLRGSDYKKFEWVLEQLDIVFKPKLEEVQRVSRKTSLKLLTQLQIENEKEKKLAELKESLDEQKISFLSKKIEKLLWIKEMEEKYKFPETSVRKNWKMSKLKMVSKRKLDIEEKFILIH</sequence>
<reference evidence="4" key="1">
    <citation type="submission" date="2007-04" db="EMBL/GenBank/DDBJ databases">
        <title>Annotation of Pediculus humanus corporis strain USDA.</title>
        <authorList>
            <person name="Kirkness E."/>
            <person name="Hannick L."/>
            <person name="Hass B."/>
            <person name="Bruggner R."/>
            <person name="Lawson D."/>
            <person name="Bidwell S."/>
            <person name="Joardar V."/>
            <person name="Caler E."/>
            <person name="Walenz B."/>
            <person name="Inman J."/>
            <person name="Schobel S."/>
            <person name="Galinsky K."/>
            <person name="Amedeo P."/>
            <person name="Strausberg R."/>
        </authorList>
    </citation>
    <scope>NUCLEOTIDE SEQUENCE</scope>
    <source>
        <strain evidence="4">USDA</strain>
    </source>
</reference>
<organism>
    <name type="scientific">Pediculus humanus subsp. corporis</name>
    <name type="common">Body louse</name>
    <dbReference type="NCBI Taxonomy" id="121224"/>
    <lineage>
        <taxon>Eukaryota</taxon>
        <taxon>Metazoa</taxon>
        <taxon>Ecdysozoa</taxon>
        <taxon>Arthropoda</taxon>
        <taxon>Hexapoda</taxon>
        <taxon>Insecta</taxon>
        <taxon>Pterygota</taxon>
        <taxon>Neoptera</taxon>
        <taxon>Paraneoptera</taxon>
        <taxon>Psocodea</taxon>
        <taxon>Troctomorpha</taxon>
        <taxon>Phthiraptera</taxon>
        <taxon>Anoplura</taxon>
        <taxon>Pediculidae</taxon>
        <taxon>Pediculus</taxon>
    </lineage>
</organism>
<dbReference type="InterPro" id="IPR052137">
    <property type="entry name" value="uS15_ribosomal"/>
</dbReference>
<dbReference type="CTD" id="8236638"/>
<name>E0VFU0_PEDHC</name>
<evidence type="ECO:0000313" key="6">
    <source>
        <dbReference type="Proteomes" id="UP000009046"/>
    </source>
</evidence>
<keyword evidence="6" id="KW-1185">Reference proteome</keyword>
<evidence type="ECO:0000256" key="3">
    <source>
        <dbReference type="ARBA" id="ARBA00023274"/>
    </source>
</evidence>
<dbReference type="GO" id="GO:0003735">
    <property type="term" value="F:structural constituent of ribosome"/>
    <property type="evidence" value="ECO:0007669"/>
    <property type="project" value="TreeGrafter"/>
</dbReference>
<keyword evidence="3" id="KW-0687">Ribonucleoprotein</keyword>
<dbReference type="VEuPathDB" id="VectorBase:PHUM167470"/>
<dbReference type="GO" id="GO:0032543">
    <property type="term" value="P:mitochondrial translation"/>
    <property type="evidence" value="ECO:0007669"/>
    <property type="project" value="TreeGrafter"/>
</dbReference>
<accession>E0VFU0</accession>
<comment type="similarity">
    <text evidence="1">Belongs to the universal ribosomal protein uS15 family.</text>
</comment>
<dbReference type="PANTHER" id="PTHR46685:SF1">
    <property type="entry name" value="SMALL RIBOSOMAL SUBUNIT PROTEIN US15M"/>
    <property type="match status" value="1"/>
</dbReference>
<dbReference type="eggNOG" id="KOG2815">
    <property type="taxonomic scope" value="Eukaryota"/>
</dbReference>
<proteinExistence type="inferred from homology"/>
<dbReference type="OrthoDB" id="441444at2759"/>
<dbReference type="EMBL" id="AAZO01001947">
    <property type="status" value="NOT_ANNOTATED_CDS"/>
    <property type="molecule type" value="Genomic_DNA"/>
</dbReference>
<dbReference type="PANTHER" id="PTHR46685">
    <property type="entry name" value="28S RIBOSOMAL PROTEIN S15, MITOCHONDRIAL"/>
    <property type="match status" value="1"/>
</dbReference>
<dbReference type="FunCoup" id="E0VFU0">
    <property type="interactions" value="831"/>
</dbReference>
<dbReference type="AlphaFoldDB" id="E0VFU0"/>
<dbReference type="GO" id="GO:0003723">
    <property type="term" value="F:RNA binding"/>
    <property type="evidence" value="ECO:0007669"/>
    <property type="project" value="TreeGrafter"/>
</dbReference>
<protein>
    <submittedName>
        <fullName evidence="4">Mitochondrial 28S ribosomal protein S15, putative</fullName>
    </submittedName>
</protein>
<dbReference type="EnsemblMetazoa" id="PHUM167470-RA">
    <property type="protein sequence ID" value="PHUM167470-PA"/>
    <property type="gene ID" value="PHUM167470"/>
</dbReference>
<dbReference type="Proteomes" id="UP000009046">
    <property type="component" value="Unassembled WGS sequence"/>
</dbReference>
<evidence type="ECO:0000313" key="4">
    <source>
        <dbReference type="EMBL" id="EEB12246.1"/>
    </source>
</evidence>
<evidence type="ECO:0000256" key="2">
    <source>
        <dbReference type="ARBA" id="ARBA00022980"/>
    </source>
</evidence>
<reference evidence="4" key="2">
    <citation type="submission" date="2007-04" db="EMBL/GenBank/DDBJ databases">
        <title>The genome of the human body louse.</title>
        <authorList>
            <consortium name="The Human Body Louse Genome Consortium"/>
            <person name="Kirkness E."/>
            <person name="Walenz B."/>
            <person name="Hass B."/>
            <person name="Bruggner R."/>
            <person name="Strausberg R."/>
        </authorList>
    </citation>
    <scope>NUCLEOTIDE SEQUENCE</scope>
    <source>
        <strain evidence="4">USDA</strain>
    </source>
</reference>
<dbReference type="EMBL" id="DS235124">
    <property type="protein sequence ID" value="EEB12246.1"/>
    <property type="molecule type" value="Genomic_DNA"/>
</dbReference>
<dbReference type="HOGENOM" id="CLU_1301012_0_0_1"/>
<evidence type="ECO:0000313" key="5">
    <source>
        <dbReference type="EnsemblMetazoa" id="PHUM167470-PA"/>
    </source>
</evidence>
<reference evidence="5" key="3">
    <citation type="submission" date="2021-02" db="UniProtKB">
        <authorList>
            <consortium name="EnsemblMetazoa"/>
        </authorList>
    </citation>
    <scope>IDENTIFICATION</scope>
    <source>
        <strain evidence="5">USDA</strain>
    </source>
</reference>
<keyword evidence="2 4" id="KW-0689">Ribosomal protein</keyword>
<gene>
    <name evidence="5" type="primary">8236638</name>
    <name evidence="4" type="ORF">Phum_PHUM167470</name>
</gene>
<dbReference type="KEGG" id="phu:Phum_PHUM167470"/>
<dbReference type="RefSeq" id="XP_002424984.1">
    <property type="nucleotide sequence ID" value="XM_002424939.1"/>
</dbReference>
<dbReference type="GO" id="GO:0005763">
    <property type="term" value="C:mitochondrial small ribosomal subunit"/>
    <property type="evidence" value="ECO:0007669"/>
    <property type="project" value="TreeGrafter"/>
</dbReference>
<evidence type="ECO:0000256" key="1">
    <source>
        <dbReference type="ARBA" id="ARBA00008434"/>
    </source>
</evidence>